<organism evidence="1 2">
    <name type="scientific">Streptococcus pluranimalium</name>
    <dbReference type="NCBI Taxonomy" id="82348"/>
    <lineage>
        <taxon>Bacteria</taxon>
        <taxon>Bacillati</taxon>
        <taxon>Bacillota</taxon>
        <taxon>Bacilli</taxon>
        <taxon>Lactobacillales</taxon>
        <taxon>Streptococcaceae</taxon>
        <taxon>Streptococcus</taxon>
    </lineage>
</organism>
<protein>
    <submittedName>
        <fullName evidence="1">Uncharacterized protein</fullName>
    </submittedName>
</protein>
<evidence type="ECO:0000313" key="1">
    <source>
        <dbReference type="EMBL" id="AXJ12819.1"/>
    </source>
</evidence>
<accession>A0A345VJB7</accession>
<dbReference type="Proteomes" id="UP000255411">
    <property type="component" value="Chromosome"/>
</dbReference>
<dbReference type="EMBL" id="CP022601">
    <property type="protein sequence ID" value="AXJ12819.1"/>
    <property type="molecule type" value="Genomic_DNA"/>
</dbReference>
<dbReference type="RefSeq" id="WP_115130056.1">
    <property type="nucleotide sequence ID" value="NZ_CP022601.1"/>
</dbReference>
<proteinExistence type="predicted"/>
<dbReference type="AlphaFoldDB" id="A0A345VJB7"/>
<reference evidence="1 2" key="1">
    <citation type="submission" date="2017-07" db="EMBL/GenBank/DDBJ databases">
        <title>Streptococcus pluranimalium as cause of bovine abortion.</title>
        <authorList>
            <person name="Rodriguez Campos S."/>
            <person name="Gobeli Brawand S."/>
            <person name="Brodard I."/>
            <person name="Rychener L."/>
            <person name="Perreten V."/>
        </authorList>
    </citation>
    <scope>NUCLEOTIDE SEQUENCE [LARGE SCALE GENOMIC DNA]</scope>
    <source>
        <strain evidence="1 2">14A0014</strain>
    </source>
</reference>
<evidence type="ECO:0000313" key="2">
    <source>
        <dbReference type="Proteomes" id="UP000255411"/>
    </source>
</evidence>
<sequence length="103" mass="11890">MTHKFLSDQSIMRLSDLRCLGRQGGAILTLDDGRQALIKPQFAVVISPGKHTNNPSYETNEILRFHLIYHAITIVKRKHFIIARRIQRNQRSKLVLTGIGYHR</sequence>
<name>A0A345VJB7_9STRE</name>
<gene>
    <name evidence="1" type="ORF">Sp14A_08980</name>
</gene>